<protein>
    <submittedName>
        <fullName evidence="1">Uncharacterized protein</fullName>
    </submittedName>
</protein>
<keyword evidence="2" id="KW-1185">Reference proteome</keyword>
<dbReference type="Proteomes" id="UP000262582">
    <property type="component" value="Chromosome"/>
</dbReference>
<dbReference type="RefSeq" id="WP_164967214.1">
    <property type="nucleotide sequence ID" value="NZ_CP032097.1"/>
</dbReference>
<evidence type="ECO:0000313" key="2">
    <source>
        <dbReference type="Proteomes" id="UP000262582"/>
    </source>
</evidence>
<dbReference type="EMBL" id="CP032097">
    <property type="protein sequence ID" value="AXX95724.1"/>
    <property type="molecule type" value="Genomic_DNA"/>
</dbReference>
<name>A0ABM6YNP9_9BACT</name>
<proteinExistence type="predicted"/>
<sequence>MLKNEYIYQESKNNFKGWTKEGLEFLLSLTSKDKRLRYKIKKQLEKLRRDSKL</sequence>
<gene>
    <name evidence="1" type="ORF">AELL_2082</name>
</gene>
<evidence type="ECO:0000313" key="1">
    <source>
        <dbReference type="EMBL" id="AXX95724.1"/>
    </source>
</evidence>
<organism evidence="1 2">
    <name type="scientific">Arcobacter ellisii</name>
    <dbReference type="NCBI Taxonomy" id="913109"/>
    <lineage>
        <taxon>Bacteria</taxon>
        <taxon>Pseudomonadati</taxon>
        <taxon>Campylobacterota</taxon>
        <taxon>Epsilonproteobacteria</taxon>
        <taxon>Campylobacterales</taxon>
        <taxon>Arcobacteraceae</taxon>
        <taxon>Arcobacter</taxon>
    </lineage>
</organism>
<accession>A0ABM6YNP9</accession>
<reference evidence="1 2" key="1">
    <citation type="submission" date="2018-08" db="EMBL/GenBank/DDBJ databases">
        <title>Complete genome of the Arcobacter ellisii type strain LMG 26155.</title>
        <authorList>
            <person name="Miller W.G."/>
            <person name="Yee E."/>
            <person name="Bono J.L."/>
        </authorList>
    </citation>
    <scope>NUCLEOTIDE SEQUENCE [LARGE SCALE GENOMIC DNA]</scope>
    <source>
        <strain evidence="1 2">LMG 26155</strain>
    </source>
</reference>